<sequence>MQTHTHTFADNDNSGNRFHRSKHPRTYVDTDFVNEPLETPTDDPSIAHHIRDFSGEAIGVVNIGEATPLYDTPLPSMGEVINDYFMTHGYLDNVIQETWRAFTLQRAWPNFRKAMLSHGMAEEVAWFIHSFGDDTSKHNLEAIPNMVIVLTTKNLNIPSVGLNNYGKCMADIHDLIWKEAYTLHKEFPDHSADYCYEDIMSKPKRAQKE</sequence>
<dbReference type="EMBL" id="SGPJ01000881">
    <property type="protein sequence ID" value="THG92887.1"/>
    <property type="molecule type" value="Genomic_DNA"/>
</dbReference>
<feature type="region of interest" description="Disordered" evidence="1">
    <location>
        <begin position="1"/>
        <end position="22"/>
    </location>
</feature>
<dbReference type="AlphaFoldDB" id="A0A4S4K6Z4"/>
<comment type="caution">
    <text evidence="2">The sequence shown here is derived from an EMBL/GenBank/DDBJ whole genome shotgun (WGS) entry which is preliminary data.</text>
</comment>
<organism evidence="2 3">
    <name type="scientific">Hermanssonia centrifuga</name>
    <dbReference type="NCBI Taxonomy" id="98765"/>
    <lineage>
        <taxon>Eukaryota</taxon>
        <taxon>Fungi</taxon>
        <taxon>Dikarya</taxon>
        <taxon>Basidiomycota</taxon>
        <taxon>Agaricomycotina</taxon>
        <taxon>Agaricomycetes</taxon>
        <taxon>Polyporales</taxon>
        <taxon>Meruliaceae</taxon>
        <taxon>Hermanssonia</taxon>
    </lineage>
</organism>
<feature type="compositionally biased region" description="Polar residues" evidence="1">
    <location>
        <begin position="1"/>
        <end position="16"/>
    </location>
</feature>
<keyword evidence="3" id="KW-1185">Reference proteome</keyword>
<gene>
    <name evidence="2" type="ORF">EW026_g8178</name>
</gene>
<reference evidence="2 3" key="1">
    <citation type="submission" date="2019-02" db="EMBL/GenBank/DDBJ databases">
        <title>Genome sequencing of the rare red list fungi Phlebia centrifuga.</title>
        <authorList>
            <person name="Buettner E."/>
            <person name="Kellner H."/>
        </authorList>
    </citation>
    <scope>NUCLEOTIDE SEQUENCE [LARGE SCALE GENOMIC DNA]</scope>
    <source>
        <strain evidence="2 3">DSM 108282</strain>
    </source>
</reference>
<evidence type="ECO:0000256" key="1">
    <source>
        <dbReference type="SAM" id="MobiDB-lite"/>
    </source>
</evidence>
<dbReference type="Proteomes" id="UP000309038">
    <property type="component" value="Unassembled WGS sequence"/>
</dbReference>
<accession>A0A4S4K6Z4</accession>
<proteinExistence type="predicted"/>
<evidence type="ECO:0000313" key="2">
    <source>
        <dbReference type="EMBL" id="THG92887.1"/>
    </source>
</evidence>
<name>A0A4S4K6Z4_9APHY</name>
<evidence type="ECO:0000313" key="3">
    <source>
        <dbReference type="Proteomes" id="UP000309038"/>
    </source>
</evidence>
<protein>
    <submittedName>
        <fullName evidence="2">Uncharacterized protein</fullName>
    </submittedName>
</protein>